<feature type="region of interest" description="Disordered" evidence="1">
    <location>
        <begin position="16"/>
        <end position="63"/>
    </location>
</feature>
<dbReference type="PANTHER" id="PTHR35318">
    <property type="entry name" value="BNAA10G08410D PROTEIN"/>
    <property type="match status" value="1"/>
</dbReference>
<evidence type="ECO:0000313" key="3">
    <source>
        <dbReference type="EMBL" id="VVA34598.1"/>
    </source>
</evidence>
<evidence type="ECO:0000256" key="1">
    <source>
        <dbReference type="SAM" id="MobiDB-lite"/>
    </source>
</evidence>
<keyword evidence="5" id="KW-1185">Reference proteome</keyword>
<feature type="compositionally biased region" description="Polar residues" evidence="1">
    <location>
        <begin position="48"/>
        <end position="63"/>
    </location>
</feature>
<sequence>MKFLLEFVSCCGIARPATTGEQAPLSEETSSLVPRRMRRRRKRGRPGNSGSTSPNSVEWRPSLTSISEDNVVAMVVDRTAEVERAVKRKSGQSRTIAQVRSHGEDYGRASLTTAIPAFSPTPFMF</sequence>
<reference evidence="3" key="1">
    <citation type="submission" date="2019-07" db="EMBL/GenBank/DDBJ databases">
        <authorList>
            <person name="Alioto T."/>
            <person name="Alioto T."/>
            <person name="Gomez Garrido J."/>
        </authorList>
    </citation>
    <scope>NUCLEOTIDE SEQUENCE</scope>
</reference>
<accession>A0A5E4G4Q0</accession>
<proteinExistence type="predicted"/>
<name>A0A5E4G4Q0_PRUDU</name>
<evidence type="ECO:0000313" key="2">
    <source>
        <dbReference type="EMBL" id="KAI5333464.1"/>
    </source>
</evidence>
<reference evidence="4" key="2">
    <citation type="journal article" date="2020" name="Plant J.">
        <title>Transposons played a major role in the diversification between the closely related almond and peach genomes: results from the almond genome sequence.</title>
        <authorList>
            <person name="Alioto T."/>
            <person name="Alexiou K.G."/>
            <person name="Bardil A."/>
            <person name="Barteri F."/>
            <person name="Castanera R."/>
            <person name="Cruz F."/>
            <person name="Dhingra A."/>
            <person name="Duval H."/>
            <person name="Fernandez I Marti A."/>
            <person name="Frias L."/>
            <person name="Galan B."/>
            <person name="Garcia J.L."/>
            <person name="Howad W."/>
            <person name="Gomez-Garrido J."/>
            <person name="Gut M."/>
            <person name="Julca I."/>
            <person name="Morata J."/>
            <person name="Puigdomenech P."/>
            <person name="Ribeca P."/>
            <person name="Rubio Cabetas M.J."/>
            <person name="Vlasova A."/>
            <person name="Wirthensohn M."/>
            <person name="Garcia-Mas J."/>
            <person name="Gabaldon T."/>
            <person name="Casacuberta J.M."/>
            <person name="Arus P."/>
        </authorList>
    </citation>
    <scope>NUCLEOTIDE SEQUENCE [LARGE SCALE GENOMIC DNA]</scope>
    <source>
        <strain evidence="4">cv. Texas</strain>
    </source>
</reference>
<dbReference type="Proteomes" id="UP000327085">
    <property type="component" value="Chromosome 4"/>
</dbReference>
<feature type="compositionally biased region" description="Basic residues" evidence="1">
    <location>
        <begin position="35"/>
        <end position="45"/>
    </location>
</feature>
<dbReference type="OMA" id="QVAEWRP"/>
<dbReference type="EMBL" id="JAJFAZ020000004">
    <property type="protein sequence ID" value="KAI5333464.1"/>
    <property type="molecule type" value="Genomic_DNA"/>
</dbReference>
<gene>
    <name evidence="3" type="ORF">ALMOND_2B027507</name>
    <name evidence="2" type="ORF">L3X38_023595</name>
</gene>
<protein>
    <submittedName>
        <fullName evidence="3">PREDICTED: AT5G54585</fullName>
    </submittedName>
</protein>
<evidence type="ECO:0000313" key="4">
    <source>
        <dbReference type="Proteomes" id="UP000327085"/>
    </source>
</evidence>
<dbReference type="EMBL" id="CABIKO010000341">
    <property type="protein sequence ID" value="VVA34598.1"/>
    <property type="molecule type" value="Genomic_DNA"/>
</dbReference>
<evidence type="ECO:0000313" key="5">
    <source>
        <dbReference type="Proteomes" id="UP001054821"/>
    </source>
</evidence>
<dbReference type="Proteomes" id="UP001054821">
    <property type="component" value="Chromosome 4"/>
</dbReference>
<dbReference type="InParanoid" id="A0A5E4G4Q0"/>
<organism evidence="3 4">
    <name type="scientific">Prunus dulcis</name>
    <name type="common">Almond</name>
    <name type="synonym">Amygdalus dulcis</name>
    <dbReference type="NCBI Taxonomy" id="3755"/>
    <lineage>
        <taxon>Eukaryota</taxon>
        <taxon>Viridiplantae</taxon>
        <taxon>Streptophyta</taxon>
        <taxon>Embryophyta</taxon>
        <taxon>Tracheophyta</taxon>
        <taxon>Spermatophyta</taxon>
        <taxon>Magnoliopsida</taxon>
        <taxon>eudicotyledons</taxon>
        <taxon>Gunneridae</taxon>
        <taxon>Pentapetalae</taxon>
        <taxon>rosids</taxon>
        <taxon>fabids</taxon>
        <taxon>Rosales</taxon>
        <taxon>Rosaceae</taxon>
        <taxon>Amygdaloideae</taxon>
        <taxon>Amygdaleae</taxon>
        <taxon>Prunus</taxon>
    </lineage>
</organism>
<dbReference type="PANTHER" id="PTHR35318:SF2">
    <property type="entry name" value="OS08G0138900 PROTEIN"/>
    <property type="match status" value="1"/>
</dbReference>
<dbReference type="AlphaFoldDB" id="A0A5E4G4Q0"/>
<reference evidence="2 5" key="3">
    <citation type="journal article" date="2022" name="G3 (Bethesda)">
        <title>Whole-genome sequence and methylome profiling of the almond [Prunus dulcis (Mill.) D.A. Webb] cultivar 'Nonpareil'.</title>
        <authorList>
            <person name="D'Amico-Willman K.M."/>
            <person name="Ouma W.Z."/>
            <person name="Meulia T."/>
            <person name="Sideli G.M."/>
            <person name="Gradziel T.M."/>
            <person name="Fresnedo-Ramirez J."/>
        </authorList>
    </citation>
    <scope>NUCLEOTIDE SEQUENCE [LARGE SCALE GENOMIC DNA]</scope>
    <source>
        <strain evidence="2">Clone GOH B32 T37-40</strain>
    </source>
</reference>
<dbReference type="Gramene" id="VVA34598">
    <property type="protein sequence ID" value="VVA34598"/>
    <property type="gene ID" value="Prudul26B027507"/>
</dbReference>